<organism evidence="1 2">
    <name type="scientific">Striga hermonthica</name>
    <name type="common">Purple witchweed</name>
    <name type="synonym">Buchnera hermonthica</name>
    <dbReference type="NCBI Taxonomy" id="68872"/>
    <lineage>
        <taxon>Eukaryota</taxon>
        <taxon>Viridiplantae</taxon>
        <taxon>Streptophyta</taxon>
        <taxon>Embryophyta</taxon>
        <taxon>Tracheophyta</taxon>
        <taxon>Spermatophyta</taxon>
        <taxon>Magnoliopsida</taxon>
        <taxon>eudicotyledons</taxon>
        <taxon>Gunneridae</taxon>
        <taxon>Pentapetalae</taxon>
        <taxon>asterids</taxon>
        <taxon>lamiids</taxon>
        <taxon>Lamiales</taxon>
        <taxon>Orobanchaceae</taxon>
        <taxon>Buchnereae</taxon>
        <taxon>Striga</taxon>
    </lineage>
</organism>
<dbReference type="Proteomes" id="UP001153555">
    <property type="component" value="Unassembled WGS sequence"/>
</dbReference>
<sequence length="151" mass="16382">MIKNFIWLPESDKKILPSTLQAPELEPKSLTSHLKYAYLGDDRALLVIVSSQLEHDQEAALIEVLKNYKRTVGTSAMRSSRRLPPCAQSRPACAGSPAACAGSQHAHDFGDESNVCEQQLTSRDDGAGSSMVTSRMLQIAGVDRAKDVGLK</sequence>
<dbReference type="OrthoDB" id="1752182at2759"/>
<keyword evidence="2" id="KW-1185">Reference proteome</keyword>
<name>A0A9N7NGL2_STRHE</name>
<accession>A0A9N7NGL2</accession>
<proteinExistence type="predicted"/>
<reference evidence="1" key="1">
    <citation type="submission" date="2019-12" db="EMBL/GenBank/DDBJ databases">
        <authorList>
            <person name="Scholes J."/>
        </authorList>
    </citation>
    <scope>NUCLEOTIDE SEQUENCE</scope>
</reference>
<dbReference type="EMBL" id="CACSLK010027816">
    <property type="protein sequence ID" value="CAA0830273.1"/>
    <property type="molecule type" value="Genomic_DNA"/>
</dbReference>
<dbReference type="AlphaFoldDB" id="A0A9N7NGL2"/>
<comment type="caution">
    <text evidence="1">The sequence shown here is derived from an EMBL/GenBank/DDBJ whole genome shotgun (WGS) entry which is preliminary data.</text>
</comment>
<evidence type="ECO:0000313" key="1">
    <source>
        <dbReference type="EMBL" id="CAA0830273.1"/>
    </source>
</evidence>
<gene>
    <name evidence="1" type="ORF">SHERM_25713</name>
</gene>
<protein>
    <submittedName>
        <fullName evidence="1">Uncharacterized protein</fullName>
    </submittedName>
</protein>
<evidence type="ECO:0000313" key="2">
    <source>
        <dbReference type="Proteomes" id="UP001153555"/>
    </source>
</evidence>